<feature type="domain" description="Transposase IS30-like HTH" evidence="3">
    <location>
        <begin position="3"/>
        <end position="45"/>
    </location>
</feature>
<dbReference type="PANTHER" id="PTHR10948:SF23">
    <property type="entry name" value="TRANSPOSASE INSI FOR INSERTION SEQUENCE ELEMENT IS30A-RELATED"/>
    <property type="match status" value="1"/>
</dbReference>
<dbReference type="InterPro" id="IPR051917">
    <property type="entry name" value="Transposase-Integrase"/>
</dbReference>
<dbReference type="Pfam" id="PF12802">
    <property type="entry name" value="MarR_2"/>
    <property type="match status" value="1"/>
</dbReference>
<dbReference type="InterPro" id="IPR036388">
    <property type="entry name" value="WH-like_DNA-bd_sf"/>
</dbReference>
<evidence type="ECO:0000313" key="4">
    <source>
        <dbReference type="EMBL" id="SFO88387.1"/>
    </source>
</evidence>
<dbReference type="Proteomes" id="UP000198727">
    <property type="component" value="Unassembled WGS sequence"/>
</dbReference>
<sequence length="238" mass="26596">MPGSRLSYDDRRRIAAGLLEGLGYAEIARQLDRPTSTISREVARNGGPGSYRADRAQLSTERRARRRSPLTLAVVPETGTSGRDPAAVHSFLERFTEVMLRNGLPRMAARVLASLYATDAGSLTAAELVGRLRVSPASISKAVGYLEELGLVRRERDTLRRRERYVIDDDVWMRAWEVSTRATVAWADVAHEGAEAFGTDTPAGARLKDMHAFFDELARDMVQVADHWQRFRATRQAR</sequence>
<dbReference type="GO" id="GO:0032196">
    <property type="term" value="P:transposition"/>
    <property type="evidence" value="ECO:0007669"/>
    <property type="project" value="TreeGrafter"/>
</dbReference>
<dbReference type="Gene3D" id="1.10.10.10">
    <property type="entry name" value="Winged helix-like DNA-binding domain superfamily/Winged helix DNA-binding domain"/>
    <property type="match status" value="1"/>
</dbReference>
<dbReference type="GO" id="GO:0005829">
    <property type="term" value="C:cytosol"/>
    <property type="evidence" value="ECO:0007669"/>
    <property type="project" value="TreeGrafter"/>
</dbReference>
<feature type="domain" description="HTH marR-type" evidence="2">
    <location>
        <begin position="103"/>
        <end position="162"/>
    </location>
</feature>
<dbReference type="Pfam" id="PF13936">
    <property type="entry name" value="HTH_38"/>
    <property type="match status" value="1"/>
</dbReference>
<evidence type="ECO:0000313" key="5">
    <source>
        <dbReference type="Proteomes" id="UP000198727"/>
    </source>
</evidence>
<dbReference type="InterPro" id="IPR025246">
    <property type="entry name" value="IS30-like_HTH"/>
</dbReference>
<dbReference type="STRING" id="587909.SAMN05421810_101291"/>
<dbReference type="GO" id="GO:0003700">
    <property type="term" value="F:DNA-binding transcription factor activity"/>
    <property type="evidence" value="ECO:0007669"/>
    <property type="project" value="InterPro"/>
</dbReference>
<dbReference type="PANTHER" id="PTHR10948">
    <property type="entry name" value="TRANSPOSASE"/>
    <property type="match status" value="1"/>
</dbReference>
<proteinExistence type="predicted"/>
<feature type="region of interest" description="Disordered" evidence="1">
    <location>
        <begin position="38"/>
        <end position="67"/>
    </location>
</feature>
<dbReference type="SUPFAM" id="SSF46689">
    <property type="entry name" value="Homeodomain-like"/>
    <property type="match status" value="1"/>
</dbReference>
<protein>
    <submittedName>
        <fullName evidence="4">MarR family protein</fullName>
    </submittedName>
</protein>
<dbReference type="InterPro" id="IPR000835">
    <property type="entry name" value="HTH_MarR-typ"/>
</dbReference>
<evidence type="ECO:0000259" key="2">
    <source>
        <dbReference type="Pfam" id="PF12802"/>
    </source>
</evidence>
<name>A0A1I5KTR7_9PSEU</name>
<keyword evidence="5" id="KW-1185">Reference proteome</keyword>
<dbReference type="InterPro" id="IPR009057">
    <property type="entry name" value="Homeodomain-like_sf"/>
</dbReference>
<dbReference type="AlphaFoldDB" id="A0A1I5KTR7"/>
<dbReference type="InterPro" id="IPR036390">
    <property type="entry name" value="WH_DNA-bd_sf"/>
</dbReference>
<dbReference type="SUPFAM" id="SSF46785">
    <property type="entry name" value="Winged helix' DNA-binding domain"/>
    <property type="match status" value="1"/>
</dbReference>
<organism evidence="4 5">
    <name type="scientific">Amycolatopsis arida</name>
    <dbReference type="NCBI Taxonomy" id="587909"/>
    <lineage>
        <taxon>Bacteria</taxon>
        <taxon>Bacillati</taxon>
        <taxon>Actinomycetota</taxon>
        <taxon>Actinomycetes</taxon>
        <taxon>Pseudonocardiales</taxon>
        <taxon>Pseudonocardiaceae</taxon>
        <taxon>Amycolatopsis</taxon>
    </lineage>
</organism>
<evidence type="ECO:0000259" key="3">
    <source>
        <dbReference type="Pfam" id="PF13936"/>
    </source>
</evidence>
<dbReference type="OrthoDB" id="4823987at2"/>
<evidence type="ECO:0000256" key="1">
    <source>
        <dbReference type="SAM" id="MobiDB-lite"/>
    </source>
</evidence>
<dbReference type="EMBL" id="FOWW01000001">
    <property type="protein sequence ID" value="SFO88387.1"/>
    <property type="molecule type" value="Genomic_DNA"/>
</dbReference>
<gene>
    <name evidence="4" type="ORF">SAMN05421810_101291</name>
</gene>
<reference evidence="5" key="1">
    <citation type="submission" date="2016-10" db="EMBL/GenBank/DDBJ databases">
        <authorList>
            <person name="Varghese N."/>
            <person name="Submissions S."/>
        </authorList>
    </citation>
    <scope>NUCLEOTIDE SEQUENCE [LARGE SCALE GENOMIC DNA]</scope>
    <source>
        <strain evidence="5">CGMCC 4.5579</strain>
    </source>
</reference>
<dbReference type="RefSeq" id="WP_092526677.1">
    <property type="nucleotide sequence ID" value="NZ_FOWW01000001.1"/>
</dbReference>
<dbReference type="GO" id="GO:0004803">
    <property type="term" value="F:transposase activity"/>
    <property type="evidence" value="ECO:0007669"/>
    <property type="project" value="TreeGrafter"/>
</dbReference>
<accession>A0A1I5KTR7</accession>